<proteinExistence type="predicted"/>
<sequence length="136" mass="15757">DEQEMSDRWEEYGKLILALTKVGTTIDYQMAKQIAEECRTLTVLWLNANQIGDQGAQRLADALKVNQVKDFSCLLSKDFVNLDYVKQFIFDTKTCLPNNIRLLVNYRLLEKATRNFTRNTTRNNYAKLNNSLVSKN</sequence>
<name>A0A819WIW3_9BILA</name>
<gene>
    <name evidence="1" type="ORF">OVN521_LOCUS22263</name>
</gene>
<dbReference type="InterPro" id="IPR032675">
    <property type="entry name" value="LRR_dom_sf"/>
</dbReference>
<protein>
    <submittedName>
        <fullName evidence="1">Uncharacterized protein</fullName>
    </submittedName>
</protein>
<dbReference type="SUPFAM" id="SSF52047">
    <property type="entry name" value="RNI-like"/>
    <property type="match status" value="1"/>
</dbReference>
<evidence type="ECO:0000313" key="2">
    <source>
        <dbReference type="Proteomes" id="UP000663866"/>
    </source>
</evidence>
<feature type="non-terminal residue" evidence="1">
    <location>
        <position position="136"/>
    </location>
</feature>
<dbReference type="Proteomes" id="UP000663866">
    <property type="component" value="Unassembled WGS sequence"/>
</dbReference>
<evidence type="ECO:0000313" key="1">
    <source>
        <dbReference type="EMBL" id="CAF4126326.1"/>
    </source>
</evidence>
<keyword evidence="2" id="KW-1185">Reference proteome</keyword>
<dbReference type="Gene3D" id="3.80.10.10">
    <property type="entry name" value="Ribonuclease Inhibitor"/>
    <property type="match status" value="1"/>
</dbReference>
<comment type="caution">
    <text evidence="1">The sequence shown here is derived from an EMBL/GenBank/DDBJ whole genome shotgun (WGS) entry which is preliminary data.</text>
</comment>
<dbReference type="AlphaFoldDB" id="A0A819WIW3"/>
<organism evidence="1 2">
    <name type="scientific">Rotaria magnacalcarata</name>
    <dbReference type="NCBI Taxonomy" id="392030"/>
    <lineage>
        <taxon>Eukaryota</taxon>
        <taxon>Metazoa</taxon>
        <taxon>Spiralia</taxon>
        <taxon>Gnathifera</taxon>
        <taxon>Rotifera</taxon>
        <taxon>Eurotatoria</taxon>
        <taxon>Bdelloidea</taxon>
        <taxon>Philodinida</taxon>
        <taxon>Philodinidae</taxon>
        <taxon>Rotaria</taxon>
    </lineage>
</organism>
<dbReference type="EMBL" id="CAJOBG010004790">
    <property type="protein sequence ID" value="CAF4126326.1"/>
    <property type="molecule type" value="Genomic_DNA"/>
</dbReference>
<reference evidence="1" key="1">
    <citation type="submission" date="2021-02" db="EMBL/GenBank/DDBJ databases">
        <authorList>
            <person name="Nowell W R."/>
        </authorList>
    </citation>
    <scope>NUCLEOTIDE SEQUENCE</scope>
</reference>
<dbReference type="SMART" id="SM00368">
    <property type="entry name" value="LRR_RI"/>
    <property type="match status" value="1"/>
</dbReference>
<accession>A0A819WIW3</accession>